<dbReference type="GO" id="GO:0005840">
    <property type="term" value="C:ribosome"/>
    <property type="evidence" value="ECO:0007669"/>
    <property type="project" value="UniProtKB-KW"/>
</dbReference>
<dbReference type="PANTHER" id="PTHR11994">
    <property type="entry name" value="60S RIBOSOMAL PROTEIN L11-RELATED"/>
    <property type="match status" value="1"/>
</dbReference>
<feature type="compositionally biased region" description="Low complexity" evidence="4">
    <location>
        <begin position="650"/>
        <end position="691"/>
    </location>
</feature>
<feature type="compositionally biased region" description="Low complexity" evidence="4">
    <location>
        <begin position="628"/>
        <end position="640"/>
    </location>
</feature>
<feature type="non-terminal residue" evidence="6">
    <location>
        <position position="742"/>
    </location>
</feature>
<sequence length="742" mass="80985">MSVLRTCLRRAPKLSLAGARCKSTVVPPVDIRLGDTHTPRCQAHFENTLADDLLYLTYNHNSTIHPPTPAVPPRWDMTNPYARNRPPPSPRGNRPLQSSGLPTTADNLPRLEKIILHTMVKDAITNKSHLLGPMMALRAISGQTNRGGGQRAHEGVKICYSRAASAAFRLRPGVPISLQVELHGPQMYEFINTLVEFVLPRMREFRGVSMPPASAAKSSPSAMAGVVAFGLPKEAFALFPQLEVNLDSYPRMCGMHVHFITNLRGRDAQQRARALVSGFQIPFVRAKIVLDDHDRAEALKLRNQNLRKSSNSWCLSTSILPAMSKLIDSHVSTKQAKLAIDALLKYNEKRQAEKEESELLGAREEVVWLNVGVKKAYPEKKLKPFSIPLARPIIDPRTTSICLITKDPQREYKDLLAAQNVKFVSRVVGVTKLKGKFKPFEARRQLMKDHGIFLVDERVVPMMPKLLGKIFFKAKKQPIPVNLQKKDVKSELERAVSSTYMHQNQGTCTAIKIAPTTFTSSQVLENLTTALPEIVKRIQGGWENVQSLHIKTSGSVSLPIWSCDLSERWDGLGPVEEADAAASGESEGEEESEEDEEPAPVVKEGKKRSAPTPPSATNANKKAKASEPAKVATKEAAPVKAKAKAKTKAAEATPVKAKTKSPVAAAATAAVVPAKKAIPKTPIVEESSGSDSEPEPTPKPTIVKKPAVASSVAQKKAKVLASKGSTKGSKARILGNKKVSSR</sequence>
<feature type="compositionally biased region" description="Low complexity" evidence="4">
    <location>
        <begin position="703"/>
        <end position="723"/>
    </location>
</feature>
<evidence type="ECO:0000256" key="2">
    <source>
        <dbReference type="ARBA" id="ARBA00022980"/>
    </source>
</evidence>
<dbReference type="InterPro" id="IPR022803">
    <property type="entry name" value="Ribosomal_uL5_dom_sf"/>
</dbReference>
<evidence type="ECO:0000256" key="1">
    <source>
        <dbReference type="ARBA" id="ARBA00008553"/>
    </source>
</evidence>
<dbReference type="CDD" id="cd00403">
    <property type="entry name" value="Ribosomal_L1"/>
    <property type="match status" value="1"/>
</dbReference>
<dbReference type="GO" id="GO:1990904">
    <property type="term" value="C:ribonucleoprotein complex"/>
    <property type="evidence" value="ECO:0007669"/>
    <property type="project" value="UniProtKB-KW"/>
</dbReference>
<dbReference type="Proteomes" id="UP000602905">
    <property type="component" value="Unassembled WGS sequence"/>
</dbReference>
<name>A0A8H7LYS0_9AGAM</name>
<dbReference type="SUPFAM" id="SSF55282">
    <property type="entry name" value="RL5-like"/>
    <property type="match status" value="1"/>
</dbReference>
<dbReference type="OrthoDB" id="539541at2759"/>
<protein>
    <submittedName>
        <fullName evidence="6">Ribosomal protein L1</fullName>
    </submittedName>
</protein>
<dbReference type="GO" id="GO:0003735">
    <property type="term" value="F:structural constituent of ribosome"/>
    <property type="evidence" value="ECO:0007669"/>
    <property type="project" value="InterPro"/>
</dbReference>
<dbReference type="Gene3D" id="3.40.50.790">
    <property type="match status" value="1"/>
</dbReference>
<dbReference type="InterPro" id="IPR028364">
    <property type="entry name" value="Ribosomal_uL1/biogenesis"/>
</dbReference>
<proteinExistence type="inferred from homology"/>
<feature type="compositionally biased region" description="Polar residues" evidence="4">
    <location>
        <begin position="96"/>
        <end position="105"/>
    </location>
</feature>
<keyword evidence="3" id="KW-0687">Ribonucleoprotein</keyword>
<evidence type="ECO:0000259" key="5">
    <source>
        <dbReference type="Pfam" id="PF00673"/>
    </source>
</evidence>
<evidence type="ECO:0000313" key="6">
    <source>
        <dbReference type="EMBL" id="KAF8713337.1"/>
    </source>
</evidence>
<keyword evidence="2 6" id="KW-0689">Ribosomal protein</keyword>
<feature type="domain" description="Large ribosomal subunit protein uL5 C-terminal" evidence="5">
    <location>
        <begin position="175"/>
        <end position="283"/>
    </location>
</feature>
<comment type="similarity">
    <text evidence="1">Belongs to the universal ribosomal protein uL5 family.</text>
</comment>
<gene>
    <name evidence="6" type="ORF">RHS03_00953</name>
</gene>
<evidence type="ECO:0000313" key="7">
    <source>
        <dbReference type="Proteomes" id="UP000602905"/>
    </source>
</evidence>
<dbReference type="Pfam" id="PF00687">
    <property type="entry name" value="Ribosomal_L1"/>
    <property type="match status" value="1"/>
</dbReference>
<dbReference type="FunFam" id="3.40.50.790:FF:000011">
    <property type="entry name" value="Unplaced genomic scaffold supercont1.18, whole genome shotgun sequence"/>
    <property type="match status" value="1"/>
</dbReference>
<organism evidence="6 7">
    <name type="scientific">Rhizoctonia solani</name>
    <dbReference type="NCBI Taxonomy" id="456999"/>
    <lineage>
        <taxon>Eukaryota</taxon>
        <taxon>Fungi</taxon>
        <taxon>Dikarya</taxon>
        <taxon>Basidiomycota</taxon>
        <taxon>Agaricomycotina</taxon>
        <taxon>Agaricomycetes</taxon>
        <taxon>Cantharellales</taxon>
        <taxon>Ceratobasidiaceae</taxon>
        <taxon>Rhizoctonia</taxon>
    </lineage>
</organism>
<evidence type="ECO:0000256" key="4">
    <source>
        <dbReference type="SAM" id="MobiDB-lite"/>
    </source>
</evidence>
<dbReference type="Pfam" id="PF00673">
    <property type="entry name" value="Ribosomal_L5_C"/>
    <property type="match status" value="1"/>
</dbReference>
<comment type="caution">
    <text evidence="6">The sequence shown here is derived from an EMBL/GenBank/DDBJ whole genome shotgun (WGS) entry which is preliminary data.</text>
</comment>
<accession>A0A8H7LYS0</accession>
<dbReference type="InterPro" id="IPR002132">
    <property type="entry name" value="Ribosomal_uL5"/>
</dbReference>
<reference evidence="6" key="1">
    <citation type="submission" date="2020-09" db="EMBL/GenBank/DDBJ databases">
        <title>Comparative genome analyses of four rice-infecting Rhizoctonia solani isolates reveal extensive enrichment of homogalacturonan modification genes.</title>
        <authorList>
            <person name="Lee D.-Y."/>
            <person name="Jeon J."/>
            <person name="Kim K.-T."/>
            <person name="Cheong K."/>
            <person name="Song H."/>
            <person name="Choi G."/>
            <person name="Ko J."/>
            <person name="Opiyo S.O."/>
            <person name="Zuo S."/>
            <person name="Madhav S."/>
            <person name="Lee Y.-H."/>
            <person name="Wang G.-L."/>
        </authorList>
    </citation>
    <scope>NUCLEOTIDE SEQUENCE</scope>
    <source>
        <strain evidence="6">AG1-IA WGL</strain>
    </source>
</reference>
<dbReference type="SUPFAM" id="SSF56808">
    <property type="entry name" value="Ribosomal protein L1"/>
    <property type="match status" value="1"/>
</dbReference>
<evidence type="ECO:0000256" key="3">
    <source>
        <dbReference type="ARBA" id="ARBA00023274"/>
    </source>
</evidence>
<feature type="compositionally biased region" description="Acidic residues" evidence="4">
    <location>
        <begin position="586"/>
        <end position="598"/>
    </location>
</feature>
<dbReference type="GO" id="GO:0006412">
    <property type="term" value="P:translation"/>
    <property type="evidence" value="ECO:0007669"/>
    <property type="project" value="InterPro"/>
</dbReference>
<dbReference type="InterPro" id="IPR031309">
    <property type="entry name" value="Ribosomal_uL5_C"/>
</dbReference>
<dbReference type="Gene3D" id="3.30.1440.10">
    <property type="match status" value="1"/>
</dbReference>
<dbReference type="InterPro" id="IPR016095">
    <property type="entry name" value="Ribosomal_uL1_3-a/b-sand"/>
</dbReference>
<feature type="region of interest" description="Disordered" evidence="4">
    <location>
        <begin position="67"/>
        <end position="105"/>
    </location>
</feature>
<dbReference type="EMBL" id="JACYCD010000023">
    <property type="protein sequence ID" value="KAF8713337.1"/>
    <property type="molecule type" value="Genomic_DNA"/>
</dbReference>
<dbReference type="InterPro" id="IPR023674">
    <property type="entry name" value="Ribosomal_uL1-like"/>
</dbReference>
<dbReference type="AlphaFoldDB" id="A0A8H7LYS0"/>
<feature type="region of interest" description="Disordered" evidence="4">
    <location>
        <begin position="577"/>
        <end position="742"/>
    </location>
</feature>